<dbReference type="InterPro" id="IPR027511">
    <property type="entry name" value="ENOPH1_eukaryotes"/>
</dbReference>
<dbReference type="AlphaFoldDB" id="A0AA38RSD4"/>
<accession>A0AA38RSD4</accession>
<feature type="binding site" evidence="8">
    <location>
        <position position="163"/>
    </location>
    <ligand>
        <name>substrate</name>
    </ligand>
</feature>
<evidence type="ECO:0000256" key="3">
    <source>
        <dbReference type="ARBA" id="ARBA00022723"/>
    </source>
</evidence>
<dbReference type="InterPro" id="IPR023214">
    <property type="entry name" value="HAD_sf"/>
</dbReference>
<reference evidence="9" key="1">
    <citation type="submission" date="2022-07" db="EMBL/GenBank/DDBJ databases">
        <title>Fungi with potential for degradation of polypropylene.</title>
        <authorList>
            <person name="Gostincar C."/>
        </authorList>
    </citation>
    <scope>NUCLEOTIDE SEQUENCE</scope>
    <source>
        <strain evidence="9">EXF-13287</strain>
    </source>
</reference>
<feature type="binding site" evidence="8">
    <location>
        <position position="12"/>
    </location>
    <ligand>
        <name>Mg(2+)</name>
        <dbReference type="ChEBI" id="CHEBI:18420"/>
    </ligand>
</feature>
<evidence type="ECO:0000256" key="7">
    <source>
        <dbReference type="ARBA" id="ARBA00023242"/>
    </source>
</evidence>
<comment type="cofactor">
    <cofactor evidence="8">
        <name>Mg(2+)</name>
        <dbReference type="ChEBI" id="CHEBI:18420"/>
    </cofactor>
    <text evidence="8">Binds 1 Mg(2+) ion per subunit.</text>
</comment>
<feature type="binding site" evidence="8">
    <location>
        <begin position="126"/>
        <end position="127"/>
    </location>
    <ligand>
        <name>substrate</name>
    </ligand>
</feature>
<evidence type="ECO:0000256" key="4">
    <source>
        <dbReference type="ARBA" id="ARBA00022801"/>
    </source>
</evidence>
<evidence type="ECO:0000313" key="10">
    <source>
        <dbReference type="Proteomes" id="UP001174691"/>
    </source>
</evidence>
<comment type="function">
    <text evidence="8">Bifunctional enzyme that catalyzes the enolization of 2,3-diketo-5-methylthiopentyl-1-phosphate (DK-MTP-1-P) into the intermediate 2-hydroxy-3-keto-5-methylthiopentenyl-1-phosphate (HK-MTPenyl-1-P), which is then dephosphorylated to form the acireductone 1,2-dihydroxy-3-keto-5-methylthiopentene (DHK-MTPene).</text>
</comment>
<dbReference type="Gene3D" id="3.40.50.1000">
    <property type="entry name" value="HAD superfamily/HAD-like"/>
    <property type="match status" value="1"/>
</dbReference>
<comment type="subunit">
    <text evidence="8">Monomer.</text>
</comment>
<dbReference type="EC" id="3.1.3.77" evidence="8"/>
<gene>
    <name evidence="8" type="primary">UTR4</name>
    <name evidence="9" type="ORF">NKR19_g4432</name>
</gene>
<keyword evidence="10" id="KW-1185">Reference proteome</keyword>
<dbReference type="GO" id="GO:0000287">
    <property type="term" value="F:magnesium ion binding"/>
    <property type="evidence" value="ECO:0007669"/>
    <property type="project" value="UniProtKB-UniRule"/>
</dbReference>
<keyword evidence="5 8" id="KW-0460">Magnesium</keyword>
<dbReference type="SFLD" id="SFLDG01133">
    <property type="entry name" value="C1.5.4:_Enolase-phosphatase_Li"/>
    <property type="match status" value="1"/>
</dbReference>
<name>A0AA38RSD4_9PEZI</name>
<evidence type="ECO:0000256" key="2">
    <source>
        <dbReference type="ARBA" id="ARBA00022605"/>
    </source>
</evidence>
<keyword evidence="6 8" id="KW-0486">Methionine biosynthesis</keyword>
<comment type="pathway">
    <text evidence="8">Amino-acid biosynthesis; L-methionine biosynthesis via salvage pathway; L-methionine from S-methyl-5-thio-alpha-D-ribose 1-phosphate: step 3/6.</text>
</comment>
<dbReference type="Pfam" id="PF00702">
    <property type="entry name" value="Hydrolase"/>
    <property type="match status" value="1"/>
</dbReference>
<dbReference type="GO" id="GO:0043874">
    <property type="term" value="F:acireductone synthase activity"/>
    <property type="evidence" value="ECO:0007669"/>
    <property type="project" value="UniProtKB-EC"/>
</dbReference>
<dbReference type="CDD" id="cd01629">
    <property type="entry name" value="HAD_EP"/>
    <property type="match status" value="1"/>
</dbReference>
<comment type="similarity">
    <text evidence="8">Belongs to the HAD-like hydrolase superfamily. MasA/MtnC family.</text>
</comment>
<feature type="binding site" evidence="8">
    <location>
        <position position="190"/>
    </location>
    <ligand>
        <name>Mg(2+)</name>
        <dbReference type="ChEBI" id="CHEBI:18420"/>
    </ligand>
</feature>
<keyword evidence="4 8" id="KW-0378">Hydrolase</keyword>
<dbReference type="InterPro" id="IPR036412">
    <property type="entry name" value="HAD-like_sf"/>
</dbReference>
<evidence type="ECO:0000313" key="9">
    <source>
        <dbReference type="EMBL" id="KAJ9155762.1"/>
    </source>
</evidence>
<evidence type="ECO:0000256" key="6">
    <source>
        <dbReference type="ARBA" id="ARBA00023167"/>
    </source>
</evidence>
<feature type="binding site" evidence="8">
    <location>
        <position position="14"/>
    </location>
    <ligand>
        <name>Mg(2+)</name>
        <dbReference type="ChEBI" id="CHEBI:18420"/>
    </ligand>
</feature>
<dbReference type="EMBL" id="JANBVN010000055">
    <property type="protein sequence ID" value="KAJ9155762.1"/>
    <property type="molecule type" value="Genomic_DNA"/>
</dbReference>
<sequence length="234" mass="25840">MAAQAVKVVLLDIEGTVCPISFVKDVLFPYALHALPETLRTKWDSPEFAQYRDAFPSEYSVSKEAFTAHVRDLMSRDVKVSYLKSLQGYLWETGYRTGEIKAPLFPDVAPKFESWKEGGKHIIIYSSGSVAAQKLLFRHTNGEPADLTPLIADYFDTVNAGPKTEPSSYEKILSQHPVGGGPSSWLFLSDNVKEVEAAKAAGMQSFIVQRPGNAPLPADVEKTHRVISDFYGLA</sequence>
<dbReference type="HAMAP" id="MF_03117">
    <property type="entry name" value="Salvage_MtnC_euk"/>
    <property type="match status" value="1"/>
</dbReference>
<proteinExistence type="inferred from homology"/>
<evidence type="ECO:0000256" key="8">
    <source>
        <dbReference type="HAMAP-Rule" id="MF_03117"/>
    </source>
</evidence>
<dbReference type="NCBIfam" id="TIGR01691">
    <property type="entry name" value="enolase-ppase"/>
    <property type="match status" value="1"/>
</dbReference>
<dbReference type="Proteomes" id="UP001174691">
    <property type="component" value="Unassembled WGS sequence"/>
</dbReference>
<comment type="catalytic activity">
    <reaction evidence="8">
        <text>5-methylsulfanyl-2,3-dioxopentyl phosphate + H2O = 1,2-dihydroxy-5-(methylsulfanyl)pent-1-en-3-one + phosphate</text>
        <dbReference type="Rhea" id="RHEA:21700"/>
        <dbReference type="ChEBI" id="CHEBI:15377"/>
        <dbReference type="ChEBI" id="CHEBI:43474"/>
        <dbReference type="ChEBI" id="CHEBI:49252"/>
        <dbReference type="ChEBI" id="CHEBI:58828"/>
        <dbReference type="EC" id="3.1.3.77"/>
    </reaction>
</comment>
<dbReference type="GO" id="GO:0005737">
    <property type="term" value="C:cytoplasm"/>
    <property type="evidence" value="ECO:0007669"/>
    <property type="project" value="UniProtKB-SubCell"/>
</dbReference>
<dbReference type="FunFam" id="1.10.720.60:FF:000007">
    <property type="entry name" value="Enolase-phosphatase E1"/>
    <property type="match status" value="1"/>
</dbReference>
<keyword evidence="7 8" id="KW-0539">Nucleus</keyword>
<organism evidence="9 10">
    <name type="scientific">Coniochaeta hoffmannii</name>
    <dbReference type="NCBI Taxonomy" id="91930"/>
    <lineage>
        <taxon>Eukaryota</taxon>
        <taxon>Fungi</taxon>
        <taxon>Dikarya</taxon>
        <taxon>Ascomycota</taxon>
        <taxon>Pezizomycotina</taxon>
        <taxon>Sordariomycetes</taxon>
        <taxon>Sordariomycetidae</taxon>
        <taxon>Coniochaetales</taxon>
        <taxon>Coniochaetaceae</taxon>
        <taxon>Coniochaeta</taxon>
    </lineage>
</organism>
<dbReference type="SUPFAM" id="SSF56784">
    <property type="entry name" value="HAD-like"/>
    <property type="match status" value="1"/>
</dbReference>
<dbReference type="Gene3D" id="1.10.720.60">
    <property type="match status" value="1"/>
</dbReference>
<dbReference type="SFLD" id="SFLDS00003">
    <property type="entry name" value="Haloacid_Dehalogenase"/>
    <property type="match status" value="1"/>
</dbReference>
<keyword evidence="2 8" id="KW-0028">Amino-acid biosynthesis</keyword>
<comment type="subcellular location">
    <subcellularLocation>
        <location evidence="8">Cytoplasm</location>
    </subcellularLocation>
    <subcellularLocation>
        <location evidence="8">Nucleus</location>
    </subcellularLocation>
</comment>
<evidence type="ECO:0000256" key="1">
    <source>
        <dbReference type="ARBA" id="ARBA00022490"/>
    </source>
</evidence>
<dbReference type="SFLD" id="SFLDG01129">
    <property type="entry name" value="C1.5:_HAD__Beta-PGM__Phosphata"/>
    <property type="match status" value="1"/>
</dbReference>
<dbReference type="PANTHER" id="PTHR20371">
    <property type="entry name" value="ENOLASE-PHOSPHATASE E1"/>
    <property type="match status" value="1"/>
</dbReference>
<protein>
    <recommendedName>
        <fullName evidence="8">Enolase-phosphatase E1</fullName>
        <ecNumber evidence="8">3.1.3.77</ecNumber>
    </recommendedName>
    <alternativeName>
        <fullName evidence="8">2,3-diketo-5-methylthio-1-phosphopentane phosphatase</fullName>
    </alternativeName>
</protein>
<comment type="pathway">
    <text evidence="8">Amino-acid biosynthesis; L-methionine biosynthesis via salvage pathway; L-methionine from S-methyl-5-thio-alpha-D-ribose 1-phosphate: step 4/6.</text>
</comment>
<evidence type="ECO:0000256" key="5">
    <source>
        <dbReference type="ARBA" id="ARBA00022842"/>
    </source>
</evidence>
<dbReference type="PANTHER" id="PTHR20371:SF1">
    <property type="entry name" value="ENOLASE-PHOSPHATASE E1"/>
    <property type="match status" value="1"/>
</dbReference>
<dbReference type="InterPro" id="IPR023943">
    <property type="entry name" value="Enolase-ppase_E1"/>
</dbReference>
<comment type="caution">
    <text evidence="9">The sequence shown here is derived from an EMBL/GenBank/DDBJ whole genome shotgun (WGS) entry which is preliminary data.</text>
</comment>
<dbReference type="GO" id="GO:0005634">
    <property type="term" value="C:nucleus"/>
    <property type="evidence" value="ECO:0007669"/>
    <property type="project" value="UniProtKB-SubCell"/>
</dbReference>
<keyword evidence="3 8" id="KW-0479">Metal-binding</keyword>
<keyword evidence="1 8" id="KW-0963">Cytoplasm</keyword>
<dbReference type="GO" id="GO:0019509">
    <property type="term" value="P:L-methionine salvage from methylthioadenosine"/>
    <property type="evidence" value="ECO:0007669"/>
    <property type="project" value="UniProtKB-UniRule"/>
</dbReference>